<keyword evidence="2 3" id="KW-0808">Transferase</keyword>
<evidence type="ECO:0000313" key="4">
    <source>
        <dbReference type="Proteomes" id="UP000316639"/>
    </source>
</evidence>
<sequence length="206" mass="21596">MSAEFVLAHTTLAPVPLVPEIVLHSAAEAMDLWALTEREQPPFWAFPWAGGQALARYVLDHPAAVAGKRVFDLASGSGLVAVAAALAGASQVTANDVDPLSLAAVELNAAANDVVVERVLGDVLDGDAGGADVVLAGDVFYDREITERVLPFLRRAAARGAAVLVGDPDRAHLPRSKFVAQARYAVPVPQTLESTDTRAATVWSPL</sequence>
<keyword evidence="4" id="KW-1185">Reference proteome</keyword>
<reference evidence="3 4" key="1">
    <citation type="submission" date="2019-07" db="EMBL/GenBank/DDBJ databases">
        <title>Lentzea xizangensis sp. nov., isolated from Qinghai-Tibetan Plateau Soils.</title>
        <authorList>
            <person name="Huang J."/>
        </authorList>
    </citation>
    <scope>NUCLEOTIDE SEQUENCE [LARGE SCALE GENOMIC DNA]</scope>
    <source>
        <strain evidence="3 4">FXJ1.1311</strain>
    </source>
</reference>
<dbReference type="Proteomes" id="UP000316639">
    <property type="component" value="Unassembled WGS sequence"/>
</dbReference>
<dbReference type="EMBL" id="VOBR01000015">
    <property type="protein sequence ID" value="TWP49603.1"/>
    <property type="molecule type" value="Genomic_DNA"/>
</dbReference>
<dbReference type="Pfam" id="PF06325">
    <property type="entry name" value="PrmA"/>
    <property type="match status" value="1"/>
</dbReference>
<dbReference type="GO" id="GO:0032259">
    <property type="term" value="P:methylation"/>
    <property type="evidence" value="ECO:0007669"/>
    <property type="project" value="UniProtKB-KW"/>
</dbReference>
<dbReference type="PANTHER" id="PTHR43648">
    <property type="entry name" value="ELECTRON TRANSFER FLAVOPROTEIN BETA SUBUNIT LYSINE METHYLTRANSFERASE"/>
    <property type="match status" value="1"/>
</dbReference>
<keyword evidence="1 3" id="KW-0489">Methyltransferase</keyword>
<dbReference type="SUPFAM" id="SSF53335">
    <property type="entry name" value="S-adenosyl-L-methionine-dependent methyltransferases"/>
    <property type="match status" value="1"/>
</dbReference>
<proteinExistence type="predicted"/>
<comment type="caution">
    <text evidence="3">The sequence shown here is derived from an EMBL/GenBank/DDBJ whole genome shotgun (WGS) entry which is preliminary data.</text>
</comment>
<dbReference type="GO" id="GO:0016279">
    <property type="term" value="F:protein-lysine N-methyltransferase activity"/>
    <property type="evidence" value="ECO:0007669"/>
    <property type="project" value="TreeGrafter"/>
</dbReference>
<dbReference type="InterPro" id="IPR050078">
    <property type="entry name" value="Ribosomal_L11_MeTrfase_PrmA"/>
</dbReference>
<dbReference type="RefSeq" id="WP_146354606.1">
    <property type="nucleotide sequence ID" value="NZ_VOBR01000015.1"/>
</dbReference>
<dbReference type="InterPro" id="IPR029063">
    <property type="entry name" value="SAM-dependent_MTases_sf"/>
</dbReference>
<organism evidence="3 4">
    <name type="scientific">Lentzea tibetensis</name>
    <dbReference type="NCBI Taxonomy" id="2591470"/>
    <lineage>
        <taxon>Bacteria</taxon>
        <taxon>Bacillati</taxon>
        <taxon>Actinomycetota</taxon>
        <taxon>Actinomycetes</taxon>
        <taxon>Pseudonocardiales</taxon>
        <taxon>Pseudonocardiaceae</taxon>
        <taxon>Lentzea</taxon>
    </lineage>
</organism>
<dbReference type="PANTHER" id="PTHR43648:SF1">
    <property type="entry name" value="ELECTRON TRANSFER FLAVOPROTEIN BETA SUBUNIT LYSINE METHYLTRANSFERASE"/>
    <property type="match status" value="1"/>
</dbReference>
<evidence type="ECO:0000256" key="2">
    <source>
        <dbReference type="ARBA" id="ARBA00022679"/>
    </source>
</evidence>
<accession>A0A563EQB2</accession>
<gene>
    <name evidence="3" type="ORF">FKR81_24050</name>
</gene>
<protein>
    <submittedName>
        <fullName evidence="3">Methyltransferase</fullName>
    </submittedName>
</protein>
<evidence type="ECO:0000313" key="3">
    <source>
        <dbReference type="EMBL" id="TWP49603.1"/>
    </source>
</evidence>
<evidence type="ECO:0000256" key="1">
    <source>
        <dbReference type="ARBA" id="ARBA00022603"/>
    </source>
</evidence>
<dbReference type="Gene3D" id="3.40.50.150">
    <property type="entry name" value="Vaccinia Virus protein VP39"/>
    <property type="match status" value="1"/>
</dbReference>
<dbReference type="AlphaFoldDB" id="A0A563EQB2"/>
<name>A0A563EQB2_9PSEU</name>
<dbReference type="OrthoDB" id="9794615at2"/>